<proteinExistence type="predicted"/>
<reference evidence="2 3" key="1">
    <citation type="submission" date="2024-01" db="EMBL/GenBank/DDBJ databases">
        <title>Genomic insights into the taxonomy and metabolism of the cyanobacterium Pannus brasiliensis CCIBt3594.</title>
        <authorList>
            <person name="Machado M."/>
            <person name="Botero N.B."/>
            <person name="Andreote A.P.D."/>
            <person name="Feitosa A.M.T."/>
            <person name="Popin R."/>
            <person name="Sivonen K."/>
            <person name="Fiore M.F."/>
        </authorList>
    </citation>
    <scope>NUCLEOTIDE SEQUENCE [LARGE SCALE GENOMIC DNA]</scope>
    <source>
        <strain evidence="2 3">CCIBt3594</strain>
    </source>
</reference>
<dbReference type="AlphaFoldDB" id="A0AAW9R092"/>
<sequence length="416" mass="49369">MRSFEYFKYLHLGLISEIKRKTLPAIARVVGLESSQPLDYFIGQSPWSVEELRKRRLALILKIINEEEIIVLIDETGDRKKGNATDYVKRQYIGNLGKIENGIVAVTAYGIFQEMTFPLLFEVYKPRERLKEGDEYKSKPQIGGELIEKLIEYGFKIKLVLADSEYGESHGNFVSILERHKLPYLLAIRSDHGVWLPREQKVRANRWREFPRVFSTGERETRYVREIIFGRKREIRYWEITDDKETMPKNSTWYVMTRVPEISYKDVGNLYGLRNWVEYGLKQSKNELGWADFRVTNFSRIEKWWEIVMSVYLMVSLQTEELKTFGSPPSTSTKKAKEQMKAHPRWREKKGWKSTLDNLRLFLQPLYSFNLLKPWLLVLFTPKIFQLFCRLFFTLIRLTTSLLDRIFPKGFYLPRP</sequence>
<evidence type="ECO:0000313" key="3">
    <source>
        <dbReference type="Proteomes" id="UP001328733"/>
    </source>
</evidence>
<evidence type="ECO:0000313" key="2">
    <source>
        <dbReference type="EMBL" id="MEG3440392.1"/>
    </source>
</evidence>
<organism evidence="2 3">
    <name type="scientific">Pannus brasiliensis CCIBt3594</name>
    <dbReference type="NCBI Taxonomy" id="1427578"/>
    <lineage>
        <taxon>Bacteria</taxon>
        <taxon>Bacillati</taxon>
        <taxon>Cyanobacteriota</taxon>
        <taxon>Cyanophyceae</taxon>
        <taxon>Oscillatoriophycideae</taxon>
        <taxon>Chroococcales</taxon>
        <taxon>Microcystaceae</taxon>
        <taxon>Pannus</taxon>
    </lineage>
</organism>
<dbReference type="NCBIfam" id="NF033540">
    <property type="entry name" value="transpos_IS701"/>
    <property type="match status" value="1"/>
</dbReference>
<dbReference type="Pfam" id="PF13546">
    <property type="entry name" value="DDE_5"/>
    <property type="match status" value="1"/>
</dbReference>
<evidence type="ECO:0000259" key="1">
    <source>
        <dbReference type="Pfam" id="PF13546"/>
    </source>
</evidence>
<keyword evidence="3" id="KW-1185">Reference proteome</keyword>
<dbReference type="SUPFAM" id="SSF53098">
    <property type="entry name" value="Ribonuclease H-like"/>
    <property type="match status" value="1"/>
</dbReference>
<dbReference type="EMBL" id="JBAFSM010000098">
    <property type="protein sequence ID" value="MEG3440392.1"/>
    <property type="molecule type" value="Genomic_DNA"/>
</dbReference>
<dbReference type="InterPro" id="IPR012337">
    <property type="entry name" value="RNaseH-like_sf"/>
</dbReference>
<protein>
    <submittedName>
        <fullName evidence="2">IS701 family transposase</fullName>
    </submittedName>
</protein>
<gene>
    <name evidence="2" type="ORF">V0288_24910</name>
</gene>
<dbReference type="PANTHER" id="PTHR33627:SF1">
    <property type="entry name" value="TRANSPOSASE"/>
    <property type="match status" value="1"/>
</dbReference>
<feature type="domain" description="Transposase IS701-like DDE" evidence="1">
    <location>
        <begin position="12"/>
        <end position="206"/>
    </location>
</feature>
<dbReference type="InterPro" id="IPR038721">
    <property type="entry name" value="IS701-like_DDE_dom"/>
</dbReference>
<dbReference type="PANTHER" id="PTHR33627">
    <property type="entry name" value="TRANSPOSASE"/>
    <property type="match status" value="1"/>
</dbReference>
<dbReference type="Proteomes" id="UP001328733">
    <property type="component" value="Unassembled WGS sequence"/>
</dbReference>
<accession>A0AAW9R092</accession>
<comment type="caution">
    <text evidence="2">The sequence shown here is derived from an EMBL/GenBank/DDBJ whole genome shotgun (WGS) entry which is preliminary data.</text>
</comment>
<dbReference type="InterPro" id="IPR039365">
    <property type="entry name" value="IS701-like"/>
</dbReference>
<name>A0AAW9R092_9CHRO</name>